<evidence type="ECO:0000256" key="10">
    <source>
        <dbReference type="HAMAP-Rule" id="MF_01043"/>
    </source>
</evidence>
<gene>
    <name evidence="10" type="primary">plsY</name>
    <name evidence="11" type="ORF">A2310_01440</name>
</gene>
<feature type="transmembrane region" description="Helical" evidence="10">
    <location>
        <begin position="161"/>
        <end position="178"/>
    </location>
</feature>
<dbReference type="SMART" id="SM01207">
    <property type="entry name" value="G3P_acyltransf"/>
    <property type="match status" value="1"/>
</dbReference>
<dbReference type="EC" id="2.3.1.275" evidence="10"/>
<evidence type="ECO:0000256" key="7">
    <source>
        <dbReference type="ARBA" id="ARBA00023136"/>
    </source>
</evidence>
<comment type="pathway">
    <text evidence="10">Lipid metabolism; phospholipid metabolism.</text>
</comment>
<accession>A0A1F4SP66</accession>
<dbReference type="HAMAP" id="MF_01043">
    <property type="entry name" value="PlsY"/>
    <property type="match status" value="1"/>
</dbReference>
<feature type="transmembrane region" description="Helical" evidence="10">
    <location>
        <begin position="47"/>
        <end position="73"/>
    </location>
</feature>
<dbReference type="PANTHER" id="PTHR30309">
    <property type="entry name" value="INNER MEMBRANE PROTEIN YGIH"/>
    <property type="match status" value="1"/>
</dbReference>
<evidence type="ECO:0000256" key="2">
    <source>
        <dbReference type="ARBA" id="ARBA00022516"/>
    </source>
</evidence>
<keyword evidence="11" id="KW-0012">Acyltransferase</keyword>
<evidence type="ECO:0000256" key="4">
    <source>
        <dbReference type="ARBA" id="ARBA00022692"/>
    </source>
</evidence>
<comment type="function">
    <text evidence="10">Catalyzes the transfer of an acyl group from acyl-phosphate (acyl-PO(4)) to glycerol-3-phosphate (G3P) to form lysophosphatidic acid (LPA). This enzyme utilizes acyl-phosphate as fatty acyl donor, but not acyl-CoA or acyl-ACP.</text>
</comment>
<keyword evidence="8 10" id="KW-0594">Phospholipid biosynthesis</keyword>
<dbReference type="Proteomes" id="UP000178417">
    <property type="component" value="Unassembled WGS sequence"/>
</dbReference>
<dbReference type="GO" id="GO:0043772">
    <property type="term" value="F:acyl-phosphate glycerol-3-phosphate acyltransferase activity"/>
    <property type="evidence" value="ECO:0007669"/>
    <property type="project" value="UniProtKB-UniRule"/>
</dbReference>
<evidence type="ECO:0000256" key="9">
    <source>
        <dbReference type="ARBA" id="ARBA00023264"/>
    </source>
</evidence>
<evidence type="ECO:0000256" key="6">
    <source>
        <dbReference type="ARBA" id="ARBA00023098"/>
    </source>
</evidence>
<evidence type="ECO:0000313" key="12">
    <source>
        <dbReference type="Proteomes" id="UP000178417"/>
    </source>
</evidence>
<keyword evidence="1 10" id="KW-1003">Cell membrane</keyword>
<feature type="transmembrane region" description="Helical" evidence="10">
    <location>
        <begin position="6"/>
        <end position="26"/>
    </location>
</feature>
<sequence length="195" mass="21359">MLFIFLVFIAYVIGSIPFGYIIGKLFNIDVTKTGSGNIGATNVARSLGFNFGLIVFVLDLLKGTFAILIALQITQEPSTVILVGLSAILGHMFSIFLKFKGGKGSAVGLGILLGIAPDVFFFTFLFVVFVMLTTRYVSVSSILGVLCTVILMILFQKPTPYVWVSILMLILSIIKHRSNIQRLMQGTERKIGEKL</sequence>
<name>A0A1F4SP66_UNCSA</name>
<dbReference type="NCBIfam" id="TIGR00023">
    <property type="entry name" value="glycerol-3-phosphate 1-O-acyltransferase PlsY"/>
    <property type="match status" value="1"/>
</dbReference>
<keyword evidence="7 10" id="KW-0472">Membrane</keyword>
<feature type="transmembrane region" description="Helical" evidence="10">
    <location>
        <begin position="136"/>
        <end position="154"/>
    </location>
</feature>
<evidence type="ECO:0000256" key="8">
    <source>
        <dbReference type="ARBA" id="ARBA00023209"/>
    </source>
</evidence>
<proteinExistence type="inferred from homology"/>
<comment type="caution">
    <text evidence="11">The sequence shown here is derived from an EMBL/GenBank/DDBJ whole genome shotgun (WGS) entry which is preliminary data.</text>
</comment>
<keyword evidence="2 10" id="KW-0444">Lipid biosynthesis</keyword>
<keyword evidence="9 10" id="KW-1208">Phospholipid metabolism</keyword>
<evidence type="ECO:0000256" key="5">
    <source>
        <dbReference type="ARBA" id="ARBA00022989"/>
    </source>
</evidence>
<reference evidence="11 12" key="1">
    <citation type="journal article" date="2016" name="Nat. Commun.">
        <title>Thousands of microbial genomes shed light on interconnected biogeochemical processes in an aquifer system.</title>
        <authorList>
            <person name="Anantharaman K."/>
            <person name="Brown C.T."/>
            <person name="Hug L.A."/>
            <person name="Sharon I."/>
            <person name="Castelle C.J."/>
            <person name="Probst A.J."/>
            <person name="Thomas B.C."/>
            <person name="Singh A."/>
            <person name="Wilkins M.J."/>
            <person name="Karaoz U."/>
            <person name="Brodie E.L."/>
            <person name="Williams K.H."/>
            <person name="Hubbard S.S."/>
            <person name="Banfield J.F."/>
        </authorList>
    </citation>
    <scope>NUCLEOTIDE SEQUENCE [LARGE SCALE GENOMIC DNA]</scope>
</reference>
<keyword evidence="5 10" id="KW-1133">Transmembrane helix</keyword>
<dbReference type="GO" id="GO:0008654">
    <property type="term" value="P:phospholipid biosynthetic process"/>
    <property type="evidence" value="ECO:0007669"/>
    <property type="project" value="UniProtKB-UniRule"/>
</dbReference>
<comment type="similarity">
    <text evidence="10">Belongs to the PlsY family.</text>
</comment>
<dbReference type="InterPro" id="IPR003811">
    <property type="entry name" value="G3P_acylTferase_PlsY"/>
</dbReference>
<organism evidence="11 12">
    <name type="scientific">candidate division WOR-1 bacterium RIFOXYB2_FULL_37_13</name>
    <dbReference type="NCBI Taxonomy" id="1802579"/>
    <lineage>
        <taxon>Bacteria</taxon>
        <taxon>Bacillati</taxon>
        <taxon>Saganbacteria</taxon>
    </lineage>
</organism>
<feature type="transmembrane region" description="Helical" evidence="10">
    <location>
        <begin position="109"/>
        <end position="130"/>
    </location>
</feature>
<comment type="subunit">
    <text evidence="10">Probably interacts with PlsX.</text>
</comment>
<dbReference type="UniPathway" id="UPA00085"/>
<keyword evidence="6 10" id="KW-0443">Lipid metabolism</keyword>
<comment type="subcellular location">
    <subcellularLocation>
        <location evidence="10">Cell membrane</location>
        <topology evidence="10">Multi-pass membrane protein</topology>
    </subcellularLocation>
</comment>
<dbReference type="GO" id="GO:0005886">
    <property type="term" value="C:plasma membrane"/>
    <property type="evidence" value="ECO:0007669"/>
    <property type="project" value="UniProtKB-SubCell"/>
</dbReference>
<dbReference type="PANTHER" id="PTHR30309:SF0">
    <property type="entry name" value="GLYCEROL-3-PHOSPHATE ACYLTRANSFERASE-RELATED"/>
    <property type="match status" value="1"/>
</dbReference>
<dbReference type="STRING" id="1802579.A2310_01440"/>
<keyword evidence="3 10" id="KW-0808">Transferase</keyword>
<evidence type="ECO:0000256" key="3">
    <source>
        <dbReference type="ARBA" id="ARBA00022679"/>
    </source>
</evidence>
<protein>
    <recommendedName>
        <fullName evidence="10">Glycerol-3-phosphate acyltransferase</fullName>
    </recommendedName>
    <alternativeName>
        <fullName evidence="10">Acyl-PO4 G3P acyltransferase</fullName>
    </alternativeName>
    <alternativeName>
        <fullName evidence="10">Acyl-phosphate--glycerol-3-phosphate acyltransferase</fullName>
    </alternativeName>
    <alternativeName>
        <fullName evidence="10">G3P acyltransferase</fullName>
        <shortName evidence="10">GPAT</shortName>
        <ecNumber evidence="10">2.3.1.275</ecNumber>
    </alternativeName>
    <alternativeName>
        <fullName evidence="10">Lysophosphatidic acid synthase</fullName>
        <shortName evidence="10">LPA synthase</shortName>
    </alternativeName>
</protein>
<evidence type="ECO:0000256" key="1">
    <source>
        <dbReference type="ARBA" id="ARBA00022475"/>
    </source>
</evidence>
<dbReference type="AlphaFoldDB" id="A0A1F4SP66"/>
<comment type="catalytic activity">
    <reaction evidence="10">
        <text>an acyl phosphate + sn-glycerol 3-phosphate = a 1-acyl-sn-glycero-3-phosphate + phosphate</text>
        <dbReference type="Rhea" id="RHEA:34075"/>
        <dbReference type="ChEBI" id="CHEBI:43474"/>
        <dbReference type="ChEBI" id="CHEBI:57597"/>
        <dbReference type="ChEBI" id="CHEBI:57970"/>
        <dbReference type="ChEBI" id="CHEBI:59918"/>
        <dbReference type="EC" id="2.3.1.275"/>
    </reaction>
</comment>
<feature type="transmembrane region" description="Helical" evidence="10">
    <location>
        <begin position="79"/>
        <end position="97"/>
    </location>
</feature>
<dbReference type="EMBL" id="MEUB01000030">
    <property type="protein sequence ID" value="OGC22242.1"/>
    <property type="molecule type" value="Genomic_DNA"/>
</dbReference>
<evidence type="ECO:0000313" key="11">
    <source>
        <dbReference type="EMBL" id="OGC22242.1"/>
    </source>
</evidence>
<keyword evidence="4 10" id="KW-0812">Transmembrane</keyword>
<dbReference type="Pfam" id="PF02660">
    <property type="entry name" value="G3P_acyltransf"/>
    <property type="match status" value="1"/>
</dbReference>